<name>A0A4Q0M612_9SPHI</name>
<dbReference type="Gene3D" id="2.60.120.10">
    <property type="entry name" value="Jelly Rolls"/>
    <property type="match status" value="1"/>
</dbReference>
<dbReference type="SUPFAM" id="SSF51206">
    <property type="entry name" value="cAMP-binding domain-like"/>
    <property type="match status" value="1"/>
</dbReference>
<comment type="caution">
    <text evidence="2">The sequence shown here is derived from an EMBL/GenBank/DDBJ whole genome shotgun (WGS) entry which is preliminary data.</text>
</comment>
<accession>A0A4Q0M612</accession>
<dbReference type="CDD" id="cd00038">
    <property type="entry name" value="CAP_ED"/>
    <property type="match status" value="1"/>
</dbReference>
<dbReference type="Pfam" id="PF00027">
    <property type="entry name" value="cNMP_binding"/>
    <property type="match status" value="1"/>
</dbReference>
<protein>
    <submittedName>
        <fullName evidence="2">Crp/Fnr family transcriptional regulator</fullName>
    </submittedName>
</protein>
<organism evidence="2 3">
    <name type="scientific">Arcticibacter tournemirensis</name>
    <dbReference type="NCBI Taxonomy" id="699437"/>
    <lineage>
        <taxon>Bacteria</taxon>
        <taxon>Pseudomonadati</taxon>
        <taxon>Bacteroidota</taxon>
        <taxon>Sphingobacteriia</taxon>
        <taxon>Sphingobacteriales</taxon>
        <taxon>Sphingobacteriaceae</taxon>
        <taxon>Arcticibacter</taxon>
    </lineage>
</organism>
<dbReference type="InterPro" id="IPR000595">
    <property type="entry name" value="cNMP-bd_dom"/>
</dbReference>
<dbReference type="EMBL" id="RXOC01000011">
    <property type="protein sequence ID" value="RXF68404.1"/>
    <property type="molecule type" value="Genomic_DNA"/>
</dbReference>
<dbReference type="AlphaFoldDB" id="A0A4Q0M612"/>
<sequence>MGTAIDLKDQVLNICSLNEKEWDIFSSHIRYKEVQGNQFLLRQGNICDFVGFIRSGSFVYSRFLENGESFTTDFGFAGHWITDIYSRLNHLPSFLNIIALERSEVYLLQSEVLDELYIKIPKLERLGRVLTENAFMRIVRQTLNLQISDAKERYLQLIHDEPEIIQKIPLYHIANYLGIAPKSLSRIRKEIVTGNPK</sequence>
<dbReference type="InterPro" id="IPR014710">
    <property type="entry name" value="RmlC-like_jellyroll"/>
</dbReference>
<reference evidence="2 3" key="1">
    <citation type="submission" date="2018-12" db="EMBL/GenBank/DDBJ databases">
        <title>The Draft Genome Sequence of the Soil Bacterium Pedobacter tournemirensis R1.</title>
        <authorList>
            <person name="He J."/>
        </authorList>
    </citation>
    <scope>NUCLEOTIDE SEQUENCE [LARGE SCALE GENOMIC DNA]</scope>
    <source>
        <strain evidence="2 3">R1</strain>
    </source>
</reference>
<evidence type="ECO:0000259" key="1">
    <source>
        <dbReference type="Pfam" id="PF00027"/>
    </source>
</evidence>
<evidence type="ECO:0000313" key="2">
    <source>
        <dbReference type="EMBL" id="RXF68404.1"/>
    </source>
</evidence>
<feature type="domain" description="Cyclic nucleotide-binding" evidence="1">
    <location>
        <begin position="32"/>
        <end position="117"/>
    </location>
</feature>
<dbReference type="Proteomes" id="UP000290848">
    <property type="component" value="Unassembled WGS sequence"/>
</dbReference>
<gene>
    <name evidence="2" type="ORF">EKH83_16110</name>
</gene>
<dbReference type="InterPro" id="IPR018490">
    <property type="entry name" value="cNMP-bd_dom_sf"/>
</dbReference>
<evidence type="ECO:0000313" key="3">
    <source>
        <dbReference type="Proteomes" id="UP000290848"/>
    </source>
</evidence>
<proteinExistence type="predicted"/>